<dbReference type="Proteomes" id="UP000886998">
    <property type="component" value="Unassembled WGS sequence"/>
</dbReference>
<keyword evidence="3" id="KW-1185">Reference proteome</keyword>
<evidence type="ECO:0000313" key="2">
    <source>
        <dbReference type="EMBL" id="GFS52010.1"/>
    </source>
</evidence>
<dbReference type="AlphaFoldDB" id="A0A8X6JAH7"/>
<evidence type="ECO:0000313" key="3">
    <source>
        <dbReference type="Proteomes" id="UP000886998"/>
    </source>
</evidence>
<name>A0A8X6JAH7_9ARAC</name>
<reference evidence="2" key="1">
    <citation type="submission" date="2020-08" db="EMBL/GenBank/DDBJ databases">
        <title>Multicomponent nature underlies the extraordinary mechanical properties of spider dragline silk.</title>
        <authorList>
            <person name="Kono N."/>
            <person name="Nakamura H."/>
            <person name="Mori M."/>
            <person name="Yoshida Y."/>
            <person name="Ohtoshi R."/>
            <person name="Malay A.D."/>
            <person name="Moran D.A.P."/>
            <person name="Tomita M."/>
            <person name="Numata K."/>
            <person name="Arakawa K."/>
        </authorList>
    </citation>
    <scope>NUCLEOTIDE SEQUENCE</scope>
</reference>
<comment type="caution">
    <text evidence="2">The sequence shown here is derived from an EMBL/GenBank/DDBJ whole genome shotgun (WGS) entry which is preliminary data.</text>
</comment>
<feature type="region of interest" description="Disordered" evidence="1">
    <location>
        <begin position="27"/>
        <end position="46"/>
    </location>
</feature>
<protein>
    <submittedName>
        <fullName evidence="2">Uncharacterized protein</fullName>
    </submittedName>
</protein>
<organism evidence="2 3">
    <name type="scientific">Trichonephila inaurata madagascariensis</name>
    <dbReference type="NCBI Taxonomy" id="2747483"/>
    <lineage>
        <taxon>Eukaryota</taxon>
        <taxon>Metazoa</taxon>
        <taxon>Ecdysozoa</taxon>
        <taxon>Arthropoda</taxon>
        <taxon>Chelicerata</taxon>
        <taxon>Arachnida</taxon>
        <taxon>Araneae</taxon>
        <taxon>Araneomorphae</taxon>
        <taxon>Entelegynae</taxon>
        <taxon>Araneoidea</taxon>
        <taxon>Nephilidae</taxon>
        <taxon>Trichonephila</taxon>
        <taxon>Trichonephila inaurata</taxon>
    </lineage>
</organism>
<accession>A0A8X6JAH7</accession>
<feature type="compositionally biased region" description="Basic and acidic residues" evidence="1">
    <location>
        <begin position="33"/>
        <end position="46"/>
    </location>
</feature>
<proteinExistence type="predicted"/>
<gene>
    <name evidence="2" type="ORF">TNIN_392641</name>
</gene>
<evidence type="ECO:0000256" key="1">
    <source>
        <dbReference type="SAM" id="MobiDB-lite"/>
    </source>
</evidence>
<dbReference type="EMBL" id="BMAV01026628">
    <property type="protein sequence ID" value="GFS52010.1"/>
    <property type="molecule type" value="Genomic_DNA"/>
</dbReference>
<sequence>MEKIEFPPYLETPYFLFCESIHKGRASKRMRRDQRIRESPSKREMKSKYVISTHKAILQANKSTPLPNADIKANGKRKRWLLAHAHVFHGNQLLHCENGRRGQKRSHIT</sequence>